<feature type="compositionally biased region" description="Basic and acidic residues" evidence="1">
    <location>
        <begin position="145"/>
        <end position="178"/>
    </location>
</feature>
<accession>A0A834RJ45</accession>
<feature type="compositionally biased region" description="Basic residues" evidence="1">
    <location>
        <begin position="226"/>
        <end position="238"/>
    </location>
</feature>
<feature type="region of interest" description="Disordered" evidence="1">
    <location>
        <begin position="145"/>
        <end position="238"/>
    </location>
</feature>
<dbReference type="EMBL" id="NQIK02000010">
    <property type="protein sequence ID" value="KAF7564451.1"/>
    <property type="molecule type" value="Genomic_DNA"/>
</dbReference>
<protein>
    <submittedName>
        <fullName evidence="2">Uncharacterized protein</fullName>
    </submittedName>
</protein>
<dbReference type="AlphaFoldDB" id="A0A834RJ45"/>
<organism evidence="2 3">
    <name type="scientific">Pyrenophora tritici-repentis</name>
    <dbReference type="NCBI Taxonomy" id="45151"/>
    <lineage>
        <taxon>Eukaryota</taxon>
        <taxon>Fungi</taxon>
        <taxon>Dikarya</taxon>
        <taxon>Ascomycota</taxon>
        <taxon>Pezizomycotina</taxon>
        <taxon>Dothideomycetes</taxon>
        <taxon>Pleosporomycetidae</taxon>
        <taxon>Pleosporales</taxon>
        <taxon>Pleosporineae</taxon>
        <taxon>Pleosporaceae</taxon>
        <taxon>Pyrenophora</taxon>
    </lineage>
</organism>
<evidence type="ECO:0000256" key="1">
    <source>
        <dbReference type="SAM" id="MobiDB-lite"/>
    </source>
</evidence>
<name>A0A834RJ45_9PLEO</name>
<dbReference type="Proteomes" id="UP000245464">
    <property type="component" value="Chromosome 10"/>
</dbReference>
<sequence>MKSFEATGIHPPNAEVILRRFRKEASSSDESSTSVLSAEDWLKIKTLISRQVRDKDAKDTKKIYRSLHYISAQLSILSSENRDLKEALLVKKRHRKKSYTLNVNNNHEYYSGALLWSPRKVHRARDDKAMKEQARLYRLHQAQEKRVEKERLKEVREKERAAKEAEKERQKATRDAEKAIQLSQKGKRKASQASKLPRKRQKRAVVVPSHVQAEEAASAAPARTTRLGRKTKLSSKYK</sequence>
<feature type="compositionally biased region" description="Basic residues" evidence="1">
    <location>
        <begin position="185"/>
        <end position="203"/>
    </location>
</feature>
<reference evidence="2" key="1">
    <citation type="journal article" date="2018" name="BMC Genomics">
        <title>Comparative genomics of the wheat fungal pathogen Pyrenophora tritici-repentis reveals chromosomal variations and genome plasticity.</title>
        <authorList>
            <person name="Moolhuijzen P."/>
            <person name="See P.T."/>
            <person name="Hane J.K."/>
            <person name="Shi G."/>
            <person name="Liu Z."/>
            <person name="Oliver R.P."/>
            <person name="Moffat C.S."/>
        </authorList>
    </citation>
    <scope>NUCLEOTIDE SEQUENCE [LARGE SCALE GENOMIC DNA]</scope>
    <source>
        <strain evidence="2">M4</strain>
    </source>
</reference>
<dbReference type="RefSeq" id="XP_065958865.1">
    <property type="nucleotide sequence ID" value="XM_066104301.1"/>
</dbReference>
<dbReference type="GeneID" id="90954665"/>
<dbReference type="KEGG" id="ptrr:90954665"/>
<gene>
    <name evidence="2" type="ORF">PtrM4_038850</name>
</gene>
<evidence type="ECO:0000313" key="2">
    <source>
        <dbReference type="EMBL" id="KAF7564451.1"/>
    </source>
</evidence>
<evidence type="ECO:0000313" key="3">
    <source>
        <dbReference type="Proteomes" id="UP000245464"/>
    </source>
</evidence>
<proteinExistence type="predicted"/>
<comment type="caution">
    <text evidence="2">The sequence shown here is derived from an EMBL/GenBank/DDBJ whole genome shotgun (WGS) entry which is preliminary data.</text>
</comment>